<organism evidence="2 3">
    <name type="scientific">Deinococcus cellulosilyticus (strain DSM 18568 / NBRC 106333 / KACC 11606 / 5516J-15)</name>
    <dbReference type="NCBI Taxonomy" id="1223518"/>
    <lineage>
        <taxon>Bacteria</taxon>
        <taxon>Thermotogati</taxon>
        <taxon>Deinococcota</taxon>
        <taxon>Deinococci</taxon>
        <taxon>Deinococcales</taxon>
        <taxon>Deinococcaceae</taxon>
        <taxon>Deinococcus</taxon>
    </lineage>
</organism>
<keyword evidence="1" id="KW-0732">Signal</keyword>
<evidence type="ECO:0000313" key="3">
    <source>
        <dbReference type="Proteomes" id="UP000321306"/>
    </source>
</evidence>
<dbReference type="Proteomes" id="UP000321306">
    <property type="component" value="Unassembled WGS sequence"/>
</dbReference>
<evidence type="ECO:0008006" key="4">
    <source>
        <dbReference type="Google" id="ProtNLM"/>
    </source>
</evidence>
<dbReference type="EMBL" id="BJXB01000007">
    <property type="protein sequence ID" value="GEM46348.1"/>
    <property type="molecule type" value="Genomic_DNA"/>
</dbReference>
<protein>
    <recommendedName>
        <fullName evidence="4">Periplasmic heavy metal sensor</fullName>
    </recommendedName>
</protein>
<name>A0A511N1K2_DEIC1</name>
<dbReference type="RefSeq" id="WP_146884164.1">
    <property type="nucleotide sequence ID" value="NZ_BJXB01000007.1"/>
</dbReference>
<keyword evidence="3" id="KW-1185">Reference proteome</keyword>
<gene>
    <name evidence="2" type="ORF">DC3_19830</name>
</gene>
<dbReference type="AlphaFoldDB" id="A0A511N1K2"/>
<proteinExistence type="predicted"/>
<accession>A0A511N1K2</accession>
<evidence type="ECO:0000313" key="2">
    <source>
        <dbReference type="EMBL" id="GEM46348.1"/>
    </source>
</evidence>
<sequence length="191" mass="20965">MKTAFSQNKWLRILCFSALLSLTPALAQGPVRIAIPAGQAAGLEEDMKLLKAYQPVMEFVPVILTLKEEIQKGRIKLSDKQKTGLIGLLETLRTTENLTVEKTGQLKKQLETKILTAKQLMQLDTAILRKRPAMPQGAGDGVIMVSGGVGTAGGMPENPAEKLKRGDPFSPFQNPETLRELQAFIQDLKRN</sequence>
<evidence type="ECO:0000256" key="1">
    <source>
        <dbReference type="SAM" id="SignalP"/>
    </source>
</evidence>
<reference evidence="2 3" key="1">
    <citation type="submission" date="2019-07" db="EMBL/GenBank/DDBJ databases">
        <title>Whole genome shotgun sequence of Deinococcus cellulosilyticus NBRC 106333.</title>
        <authorList>
            <person name="Hosoyama A."/>
            <person name="Uohara A."/>
            <person name="Ohji S."/>
            <person name="Ichikawa N."/>
        </authorList>
    </citation>
    <scope>NUCLEOTIDE SEQUENCE [LARGE SCALE GENOMIC DNA]</scope>
    <source>
        <strain evidence="2 3">NBRC 106333</strain>
    </source>
</reference>
<feature type="signal peptide" evidence="1">
    <location>
        <begin position="1"/>
        <end position="27"/>
    </location>
</feature>
<feature type="chain" id="PRO_5022143770" description="Periplasmic heavy metal sensor" evidence="1">
    <location>
        <begin position="28"/>
        <end position="191"/>
    </location>
</feature>
<comment type="caution">
    <text evidence="2">The sequence shown here is derived from an EMBL/GenBank/DDBJ whole genome shotgun (WGS) entry which is preliminary data.</text>
</comment>